<dbReference type="AlphaFoldDB" id="A0A1I6W3W6"/>
<evidence type="ECO:0000313" key="3">
    <source>
        <dbReference type="Proteomes" id="UP000182827"/>
    </source>
</evidence>
<feature type="domain" description="Antitoxin Xre/MbcA/ParS-like toxin-binding" evidence="1">
    <location>
        <begin position="69"/>
        <end position="118"/>
    </location>
</feature>
<evidence type="ECO:0000259" key="1">
    <source>
        <dbReference type="Pfam" id="PF09722"/>
    </source>
</evidence>
<reference evidence="3" key="1">
    <citation type="submission" date="2016-10" db="EMBL/GenBank/DDBJ databases">
        <authorList>
            <person name="Varghese N."/>
            <person name="Submissions S."/>
        </authorList>
    </citation>
    <scope>NUCLEOTIDE SEQUENCE [LARGE SCALE GENOMIC DNA]</scope>
    <source>
        <strain evidence="3">ANC 5076</strain>
    </source>
</reference>
<name>A0A1I6W3W6_9GAMM</name>
<organism evidence="2 3">
    <name type="scientific">Acinetobacter bohemicus</name>
    <dbReference type="NCBI Taxonomy" id="1435036"/>
    <lineage>
        <taxon>Bacteria</taxon>
        <taxon>Pseudomonadati</taxon>
        <taxon>Pseudomonadota</taxon>
        <taxon>Gammaproteobacteria</taxon>
        <taxon>Moraxellales</taxon>
        <taxon>Moraxellaceae</taxon>
        <taxon>Acinetobacter</taxon>
    </lineage>
</organism>
<dbReference type="EMBL" id="FOZU01000041">
    <property type="protein sequence ID" value="SFT20670.1"/>
    <property type="molecule type" value="Genomic_DNA"/>
</dbReference>
<keyword evidence="3" id="KW-1185">Reference proteome</keyword>
<evidence type="ECO:0000313" key="2">
    <source>
        <dbReference type="EMBL" id="SFT20670.1"/>
    </source>
</evidence>
<dbReference type="RefSeq" id="WP_074947639.1">
    <property type="nucleotide sequence ID" value="NZ_FOZU01000041.1"/>
</dbReference>
<dbReference type="Pfam" id="PF09722">
    <property type="entry name" value="Xre_MbcA_ParS_C"/>
    <property type="match status" value="1"/>
</dbReference>
<dbReference type="Proteomes" id="UP000182827">
    <property type="component" value="Unassembled WGS sequence"/>
</dbReference>
<proteinExistence type="predicted"/>
<dbReference type="InterPro" id="IPR024467">
    <property type="entry name" value="Xre/MbcA/ParS-like_toxin-bd"/>
</dbReference>
<gene>
    <name evidence="2" type="ORF">SAMN05444586_10411</name>
</gene>
<protein>
    <recommendedName>
        <fullName evidence="1">Antitoxin Xre/MbcA/ParS-like toxin-binding domain-containing protein</fullName>
    </recommendedName>
</protein>
<sequence length="120" mass="13061">MRTTSEKTAKQKMILAKAVLAAAERLGLAHDQLALILNIDSVKNLTSLELDPTSKQEEIALTLIRITTSLDALTGGDTAWMQHFMKSPNKLMSGIPIEQIQNPQGLASVLQLVEGLRAKL</sequence>
<accession>A0A1I6W3W6</accession>